<protein>
    <recommendedName>
        <fullName evidence="3">Sulfotransferase</fullName>
    </recommendedName>
</protein>
<keyword evidence="2" id="KW-1185">Reference proteome</keyword>
<accession>A0A8S4Q3G4</accession>
<gene>
    <name evidence="1" type="ORF">OFUS_LOCUS25153</name>
</gene>
<dbReference type="GO" id="GO:0001517">
    <property type="term" value="F:N-acetylglucosamine 6-O-sulfotransferase activity"/>
    <property type="evidence" value="ECO:0007669"/>
    <property type="project" value="TreeGrafter"/>
</dbReference>
<evidence type="ECO:0008006" key="3">
    <source>
        <dbReference type="Google" id="ProtNLM"/>
    </source>
</evidence>
<dbReference type="OrthoDB" id="6138663at2759"/>
<dbReference type="SUPFAM" id="SSF52540">
    <property type="entry name" value="P-loop containing nucleoside triphosphate hydrolases"/>
    <property type="match status" value="1"/>
</dbReference>
<feature type="non-terminal residue" evidence="1">
    <location>
        <position position="357"/>
    </location>
</feature>
<evidence type="ECO:0000313" key="2">
    <source>
        <dbReference type="Proteomes" id="UP000749559"/>
    </source>
</evidence>
<dbReference type="AlphaFoldDB" id="A0A8S4Q3G4"/>
<dbReference type="InterPro" id="IPR051135">
    <property type="entry name" value="Gal/GlcNAc/GalNAc_ST"/>
</dbReference>
<sequence>LLVILGAACLIFKIKHSIMYRDTSNIKLTHRDASESLCGTLRHKLVIIFAYERTGSTFLGDIFNNDKEVFYFYEPFRPKHSKWPYPRELDTFERYKYVSNIIGHVMRCELDKFPKDLPIMQDGYLAIKSANIRRIAECYSKKENISQCIHLSRKACNAKTIIVSKTVRSTMESIGHLLSKYRKCASKVKVIHLVRDPRGMLNSRKTSAHLNMDQLTAEANTLCKRMHKDVLIFKQIKEIFPDSILQLRYEDLAEHPQETTSNIYRYLQMEYTNEINSFVAGRTLNKGAAENQYGTKRRDSNATAYAWKKTISYNLVKSVDPVCYSLYKELGYLPIQSEKELRDKALVHRQNAPFTSI</sequence>
<dbReference type="EMBL" id="CAIIXF020000012">
    <property type="protein sequence ID" value="CAH1801356.1"/>
    <property type="molecule type" value="Genomic_DNA"/>
</dbReference>
<dbReference type="GO" id="GO:0006044">
    <property type="term" value="P:N-acetylglucosamine metabolic process"/>
    <property type="evidence" value="ECO:0007669"/>
    <property type="project" value="TreeGrafter"/>
</dbReference>
<organism evidence="1 2">
    <name type="scientific">Owenia fusiformis</name>
    <name type="common">Polychaete worm</name>
    <dbReference type="NCBI Taxonomy" id="6347"/>
    <lineage>
        <taxon>Eukaryota</taxon>
        <taxon>Metazoa</taxon>
        <taxon>Spiralia</taxon>
        <taxon>Lophotrochozoa</taxon>
        <taxon>Annelida</taxon>
        <taxon>Polychaeta</taxon>
        <taxon>Sedentaria</taxon>
        <taxon>Canalipalpata</taxon>
        <taxon>Sabellida</taxon>
        <taxon>Oweniida</taxon>
        <taxon>Oweniidae</taxon>
        <taxon>Owenia</taxon>
    </lineage>
</organism>
<dbReference type="GO" id="GO:0006790">
    <property type="term" value="P:sulfur compound metabolic process"/>
    <property type="evidence" value="ECO:0007669"/>
    <property type="project" value="TreeGrafter"/>
</dbReference>
<dbReference type="PANTHER" id="PTHR10704:SF44">
    <property type="entry name" value="LD35051P-RELATED"/>
    <property type="match status" value="1"/>
</dbReference>
<evidence type="ECO:0000313" key="1">
    <source>
        <dbReference type="EMBL" id="CAH1801356.1"/>
    </source>
</evidence>
<dbReference type="PANTHER" id="PTHR10704">
    <property type="entry name" value="CARBOHYDRATE SULFOTRANSFERASE"/>
    <property type="match status" value="1"/>
</dbReference>
<name>A0A8S4Q3G4_OWEFU</name>
<dbReference type="InterPro" id="IPR027417">
    <property type="entry name" value="P-loop_NTPase"/>
</dbReference>
<proteinExistence type="predicted"/>
<dbReference type="Proteomes" id="UP000749559">
    <property type="component" value="Unassembled WGS sequence"/>
</dbReference>
<dbReference type="Gene3D" id="3.40.50.300">
    <property type="entry name" value="P-loop containing nucleotide triphosphate hydrolases"/>
    <property type="match status" value="1"/>
</dbReference>
<comment type="caution">
    <text evidence="1">The sequence shown here is derived from an EMBL/GenBank/DDBJ whole genome shotgun (WGS) entry which is preliminary data.</text>
</comment>
<reference evidence="1" key="1">
    <citation type="submission" date="2022-03" db="EMBL/GenBank/DDBJ databases">
        <authorList>
            <person name="Martin C."/>
        </authorList>
    </citation>
    <scope>NUCLEOTIDE SEQUENCE</scope>
</reference>
<dbReference type="Pfam" id="PF13469">
    <property type="entry name" value="Sulfotransfer_3"/>
    <property type="match status" value="1"/>
</dbReference>